<gene>
    <name evidence="2" type="ORF">G3I43_02715</name>
</gene>
<proteinExistence type="predicted"/>
<evidence type="ECO:0000259" key="1">
    <source>
        <dbReference type="Pfam" id="PF13460"/>
    </source>
</evidence>
<dbReference type="InterPro" id="IPR016040">
    <property type="entry name" value="NAD(P)-bd_dom"/>
</dbReference>
<dbReference type="AlphaFoldDB" id="A0A6G3SJN1"/>
<reference evidence="2" key="1">
    <citation type="submission" date="2020-01" db="EMBL/GenBank/DDBJ databases">
        <title>Insect and environment-associated Actinomycetes.</title>
        <authorList>
            <person name="Currrie C."/>
            <person name="Chevrette M."/>
            <person name="Carlson C."/>
            <person name="Stubbendieck R."/>
            <person name="Wendt-Pienkowski E."/>
        </authorList>
    </citation>
    <scope>NUCLEOTIDE SEQUENCE</scope>
    <source>
        <strain evidence="2">SID505</strain>
    </source>
</reference>
<dbReference type="PANTHER" id="PTHR43162:SF1">
    <property type="entry name" value="PRESTALK A DIFFERENTIATION PROTEIN A"/>
    <property type="match status" value="1"/>
</dbReference>
<evidence type="ECO:0000313" key="2">
    <source>
        <dbReference type="EMBL" id="NEB83109.1"/>
    </source>
</evidence>
<protein>
    <submittedName>
        <fullName evidence="2">NAD(P)H-binding protein</fullName>
    </submittedName>
</protein>
<accession>A0A6G3SJN1</accession>
<sequence>MILATGATGNIGSELVRQLTVDGVDGHGTAVRALTRDAARAGAVVPDGVELAEGDLGRVETLKSALDGVRSLFLISGVGDDTRVLDAARDAGVEHVVLVSSITVMTHPHLGPAQANLAVERRLRQSGMAWTILRPTQFASNTLWWTRSVRDASEVRVPYADVGLPTVHPADIASVARAALTGPGHRGRTYPLTGPERISPRQQADELGRVLGREVACVGVTREEAYPPMAAMMGAEVADSVLDLMGGDVNDALLAVRDTVARVTGSPARPYRRWAEENVDAFR</sequence>
<name>A0A6G3SJN1_STRAQ</name>
<dbReference type="InterPro" id="IPR036291">
    <property type="entry name" value="NAD(P)-bd_dom_sf"/>
</dbReference>
<dbReference type="EMBL" id="JAAGMK010000073">
    <property type="protein sequence ID" value="NEB83109.1"/>
    <property type="molecule type" value="Genomic_DNA"/>
</dbReference>
<comment type="caution">
    <text evidence="2">The sequence shown here is derived from an EMBL/GenBank/DDBJ whole genome shotgun (WGS) entry which is preliminary data.</text>
</comment>
<dbReference type="Gene3D" id="3.40.50.720">
    <property type="entry name" value="NAD(P)-binding Rossmann-like Domain"/>
    <property type="match status" value="1"/>
</dbReference>
<dbReference type="RefSeq" id="WP_164256497.1">
    <property type="nucleotide sequence ID" value="NZ_JAAGMK010000073.1"/>
</dbReference>
<dbReference type="PANTHER" id="PTHR43162">
    <property type="match status" value="1"/>
</dbReference>
<organism evidence="2">
    <name type="scientific">Streptomyces anulatus</name>
    <name type="common">Streptomyces chrysomallus</name>
    <dbReference type="NCBI Taxonomy" id="1892"/>
    <lineage>
        <taxon>Bacteria</taxon>
        <taxon>Bacillati</taxon>
        <taxon>Actinomycetota</taxon>
        <taxon>Actinomycetes</taxon>
        <taxon>Kitasatosporales</taxon>
        <taxon>Streptomycetaceae</taxon>
        <taxon>Streptomyces</taxon>
    </lineage>
</organism>
<dbReference type="Pfam" id="PF13460">
    <property type="entry name" value="NAD_binding_10"/>
    <property type="match status" value="1"/>
</dbReference>
<dbReference type="InterPro" id="IPR051604">
    <property type="entry name" value="Ergot_Alk_Oxidoreductase"/>
</dbReference>
<dbReference type="Gene3D" id="3.90.25.10">
    <property type="entry name" value="UDP-galactose 4-epimerase, domain 1"/>
    <property type="match status" value="1"/>
</dbReference>
<feature type="domain" description="NAD(P)-binding" evidence="1">
    <location>
        <begin position="6"/>
        <end position="181"/>
    </location>
</feature>
<dbReference type="SUPFAM" id="SSF51735">
    <property type="entry name" value="NAD(P)-binding Rossmann-fold domains"/>
    <property type="match status" value="1"/>
</dbReference>